<evidence type="ECO:0000256" key="1">
    <source>
        <dbReference type="ARBA" id="ARBA00004236"/>
    </source>
</evidence>
<evidence type="ECO:0000256" key="5">
    <source>
        <dbReference type="ARBA" id="ARBA00023136"/>
    </source>
</evidence>
<dbReference type="FunFam" id="2.60.40.10:FF:000328">
    <property type="entry name" value="CLUMA_CG000981, isoform A"/>
    <property type="match status" value="1"/>
</dbReference>
<dbReference type="PANTHER" id="PTHR12231">
    <property type="entry name" value="CTX-RELATED TYPE I TRANSMEMBRANE PROTEIN"/>
    <property type="match status" value="1"/>
</dbReference>
<reference evidence="11 12" key="1">
    <citation type="journal article" date="2022" name="Nat. Ecol. Evol.">
        <title>A masculinizing supergene underlies an exaggerated male reproductive morph in a spider.</title>
        <authorList>
            <person name="Hendrickx F."/>
            <person name="De Corte Z."/>
            <person name="Sonet G."/>
            <person name="Van Belleghem S.M."/>
            <person name="Kostlbacher S."/>
            <person name="Vangestel C."/>
        </authorList>
    </citation>
    <scope>NUCLEOTIDE SEQUENCE [LARGE SCALE GENOMIC DNA]</scope>
    <source>
        <strain evidence="11">W744_W776</strain>
    </source>
</reference>
<dbReference type="InterPro" id="IPR051170">
    <property type="entry name" value="Neural/epithelial_adhesion"/>
</dbReference>
<name>A0AAV6U770_9ARAC</name>
<keyword evidence="12" id="KW-1185">Reference proteome</keyword>
<evidence type="ECO:0000256" key="7">
    <source>
        <dbReference type="ARBA" id="ARBA00023180"/>
    </source>
</evidence>
<dbReference type="SUPFAM" id="SSF48726">
    <property type="entry name" value="Immunoglobulin"/>
    <property type="match status" value="3"/>
</dbReference>
<evidence type="ECO:0000313" key="11">
    <source>
        <dbReference type="EMBL" id="KAG8179456.1"/>
    </source>
</evidence>
<dbReference type="InterPro" id="IPR036179">
    <property type="entry name" value="Ig-like_dom_sf"/>
</dbReference>
<dbReference type="SMART" id="SM00408">
    <property type="entry name" value="IGc2"/>
    <property type="match status" value="3"/>
</dbReference>
<dbReference type="FunFam" id="2.60.40.10:FF:000376">
    <property type="entry name" value="CLUMA_CG000981, isoform A"/>
    <property type="match status" value="1"/>
</dbReference>
<evidence type="ECO:0000256" key="2">
    <source>
        <dbReference type="ARBA" id="ARBA00022475"/>
    </source>
</evidence>
<dbReference type="InterPro" id="IPR013106">
    <property type="entry name" value="Ig_V-set"/>
</dbReference>
<dbReference type="GO" id="GO:0043005">
    <property type="term" value="C:neuron projection"/>
    <property type="evidence" value="ECO:0007669"/>
    <property type="project" value="TreeGrafter"/>
</dbReference>
<dbReference type="InterPro" id="IPR013783">
    <property type="entry name" value="Ig-like_fold"/>
</dbReference>
<accession>A0AAV6U770</accession>
<keyword evidence="3" id="KW-0732">Signal</keyword>
<feature type="compositionally biased region" description="Basic and acidic residues" evidence="9">
    <location>
        <begin position="445"/>
        <end position="461"/>
    </location>
</feature>
<comment type="caution">
    <text evidence="11">The sequence shown here is derived from an EMBL/GenBank/DDBJ whole genome shotgun (WGS) entry which is preliminary data.</text>
</comment>
<dbReference type="AlphaFoldDB" id="A0AAV6U770"/>
<keyword evidence="4" id="KW-0677">Repeat</keyword>
<evidence type="ECO:0000313" key="12">
    <source>
        <dbReference type="Proteomes" id="UP000827092"/>
    </source>
</evidence>
<dbReference type="Gene3D" id="2.60.40.10">
    <property type="entry name" value="Immunoglobulins"/>
    <property type="match status" value="3"/>
</dbReference>
<protein>
    <recommendedName>
        <fullName evidence="10">Ig-like domain-containing protein</fullName>
    </recommendedName>
</protein>
<feature type="domain" description="Ig-like" evidence="10">
    <location>
        <begin position="91"/>
        <end position="176"/>
    </location>
</feature>
<evidence type="ECO:0000256" key="4">
    <source>
        <dbReference type="ARBA" id="ARBA00022737"/>
    </source>
</evidence>
<keyword evidence="5" id="KW-0472">Membrane</keyword>
<organism evidence="11 12">
    <name type="scientific">Oedothorax gibbosus</name>
    <dbReference type="NCBI Taxonomy" id="931172"/>
    <lineage>
        <taxon>Eukaryota</taxon>
        <taxon>Metazoa</taxon>
        <taxon>Ecdysozoa</taxon>
        <taxon>Arthropoda</taxon>
        <taxon>Chelicerata</taxon>
        <taxon>Arachnida</taxon>
        <taxon>Araneae</taxon>
        <taxon>Araneomorphae</taxon>
        <taxon>Entelegynae</taxon>
        <taxon>Araneoidea</taxon>
        <taxon>Linyphiidae</taxon>
        <taxon>Erigoninae</taxon>
        <taxon>Oedothorax</taxon>
    </lineage>
</organism>
<gene>
    <name evidence="11" type="ORF">JTE90_006825</name>
</gene>
<dbReference type="CDD" id="cd00096">
    <property type="entry name" value="Ig"/>
    <property type="match status" value="1"/>
</dbReference>
<evidence type="ECO:0000256" key="8">
    <source>
        <dbReference type="ARBA" id="ARBA00023319"/>
    </source>
</evidence>
<keyword evidence="7" id="KW-0325">Glycoprotein</keyword>
<evidence type="ECO:0000256" key="6">
    <source>
        <dbReference type="ARBA" id="ARBA00023157"/>
    </source>
</evidence>
<dbReference type="PANTHER" id="PTHR12231:SF253">
    <property type="entry name" value="DPR-INTERACTING PROTEIN ETA, ISOFORM B-RELATED"/>
    <property type="match status" value="1"/>
</dbReference>
<keyword evidence="6" id="KW-1015">Disulfide bond</keyword>
<feature type="region of interest" description="Disordered" evidence="9">
    <location>
        <begin position="383"/>
        <end position="408"/>
    </location>
</feature>
<feature type="region of interest" description="Disordered" evidence="9">
    <location>
        <begin position="420"/>
        <end position="475"/>
    </location>
</feature>
<dbReference type="Pfam" id="PF13927">
    <property type="entry name" value="Ig_3"/>
    <property type="match status" value="2"/>
</dbReference>
<dbReference type="PROSITE" id="PS50835">
    <property type="entry name" value="IG_LIKE"/>
    <property type="match status" value="3"/>
</dbReference>
<feature type="domain" description="Ig-like" evidence="10">
    <location>
        <begin position="193"/>
        <end position="282"/>
    </location>
</feature>
<evidence type="ECO:0000259" key="10">
    <source>
        <dbReference type="PROSITE" id="PS50835"/>
    </source>
</evidence>
<evidence type="ECO:0000256" key="3">
    <source>
        <dbReference type="ARBA" id="ARBA00022729"/>
    </source>
</evidence>
<feature type="compositionally biased region" description="Basic and acidic residues" evidence="9">
    <location>
        <begin position="395"/>
        <end position="408"/>
    </location>
</feature>
<keyword evidence="8" id="KW-0393">Immunoglobulin domain</keyword>
<keyword evidence="2" id="KW-1003">Cell membrane</keyword>
<dbReference type="InterPro" id="IPR007110">
    <property type="entry name" value="Ig-like_dom"/>
</dbReference>
<dbReference type="Pfam" id="PF07686">
    <property type="entry name" value="V-set"/>
    <property type="match status" value="1"/>
</dbReference>
<dbReference type="EMBL" id="JAFNEN010000626">
    <property type="protein sequence ID" value="KAG8179456.1"/>
    <property type="molecule type" value="Genomic_DNA"/>
</dbReference>
<proteinExistence type="predicted"/>
<dbReference type="InterPro" id="IPR003598">
    <property type="entry name" value="Ig_sub2"/>
</dbReference>
<comment type="subcellular location">
    <subcellularLocation>
        <location evidence="1">Cell membrane</location>
    </subcellularLocation>
</comment>
<dbReference type="Proteomes" id="UP000827092">
    <property type="component" value="Unassembled WGS sequence"/>
</dbReference>
<evidence type="ECO:0000256" key="9">
    <source>
        <dbReference type="SAM" id="MobiDB-lite"/>
    </source>
</evidence>
<dbReference type="InterPro" id="IPR003599">
    <property type="entry name" value="Ig_sub"/>
</dbReference>
<feature type="domain" description="Ig-like" evidence="10">
    <location>
        <begin position="292"/>
        <end position="384"/>
    </location>
</feature>
<sequence length="505" mass="56367">MTEFTRGKHATARDMRCLTIKRGTSPFQGMVTIPSPLSFGAQKWIRVDAPRTPVLTSFTYSQLVGINYDVSAEENEESAGDVRRTSNEAEPEFSEAIPNITIPVGRDIQLPCIVDNLGSYRAAWIKVETKAILTIHHHIITRNYRISLSHSDNRNFVLHIRNVQKSDRGGYMCQINTAPMKSHIGYVDVLVPPDIIMNESSTDITAREGTNVSLICKAKGYPSPNISWRREDNQAIPLGTWHGKKVLATSFDGNQLNISRVSRLHMGAYLCIASNGVPPSVSRRILLHVNFPPVMWIPNQLVGAPLDKDVTLDCHTEAYPASINYWAKDGGDMIINDAKYETSIKEKNYKVHMRLAIKNLHPEDFGTYKCFAENSLGSTEGSIRLYEIPPPTSEPTKDTSSIRRQNIEDVEVFPKHESLGSVKKSDKELEDPEDHQTKIPTTADGKYRSSEEAAAAQEDHSQTSSNRKRNQIGSKKVVHSKVSCTSCHLPLIVLAVFLTLFIIST</sequence>
<dbReference type="GO" id="GO:0005886">
    <property type="term" value="C:plasma membrane"/>
    <property type="evidence" value="ECO:0007669"/>
    <property type="project" value="UniProtKB-SubCell"/>
</dbReference>
<dbReference type="SMART" id="SM00409">
    <property type="entry name" value="IG"/>
    <property type="match status" value="3"/>
</dbReference>